<dbReference type="Proteomes" id="UP001500064">
    <property type="component" value="Unassembled WGS sequence"/>
</dbReference>
<dbReference type="SUPFAM" id="SSF110849">
    <property type="entry name" value="ParB/Sulfiredoxin"/>
    <property type="match status" value="1"/>
</dbReference>
<dbReference type="EMBL" id="BAAAMU010000190">
    <property type="protein sequence ID" value="GAA1693103.1"/>
    <property type="molecule type" value="Genomic_DNA"/>
</dbReference>
<accession>A0ABP4TWG5</accession>
<evidence type="ECO:0000313" key="2">
    <source>
        <dbReference type="EMBL" id="GAA1693103.1"/>
    </source>
</evidence>
<name>A0ABP4TWG5_9ACTN</name>
<dbReference type="CDD" id="cd16387">
    <property type="entry name" value="ParB_N_Srx"/>
    <property type="match status" value="1"/>
</dbReference>
<evidence type="ECO:0000313" key="3">
    <source>
        <dbReference type="Proteomes" id="UP001500064"/>
    </source>
</evidence>
<feature type="compositionally biased region" description="Pro residues" evidence="1">
    <location>
        <begin position="178"/>
        <end position="192"/>
    </location>
</feature>
<protein>
    <submittedName>
        <fullName evidence="2">ParB N-terminal domain-containing protein</fullName>
    </submittedName>
</protein>
<sequence>MARLAEIDGPLPPILVRRTDRHVIDGMHRLLAALVRGQETIDVEFFDGTTEDAFLHAVQANIAHGLPLTQADRRAAAIRIVASHPHMSDRAIARASGLGAKAVAAIRRRSTGSVPQLNARIGRDGRVRPLSGADGRLRAAEVIARNPDASLREVARLAGISPATASDVRKRLLSNEPPTMPYPADARPPAPAAPAHEAAMPDQIARRRAGQGTAAHAPHSEPALVLDKLLRDPSLRLKEEGRQLLRLLQQTALAMESWSDLIAAVPPHWEGLVVKLARQYAATWQQFAQELDERDPSLSWKAVGQ</sequence>
<keyword evidence="3" id="KW-1185">Reference proteome</keyword>
<organism evidence="2 3">
    <name type="scientific">Nonomuraea maheshkhaliensis</name>
    <dbReference type="NCBI Taxonomy" id="419590"/>
    <lineage>
        <taxon>Bacteria</taxon>
        <taxon>Bacillati</taxon>
        <taxon>Actinomycetota</taxon>
        <taxon>Actinomycetes</taxon>
        <taxon>Streptosporangiales</taxon>
        <taxon>Streptosporangiaceae</taxon>
        <taxon>Nonomuraea</taxon>
    </lineage>
</organism>
<comment type="caution">
    <text evidence="2">The sequence shown here is derived from an EMBL/GenBank/DDBJ whole genome shotgun (WGS) entry which is preliminary data.</text>
</comment>
<reference evidence="3" key="1">
    <citation type="journal article" date="2019" name="Int. J. Syst. Evol. Microbiol.">
        <title>The Global Catalogue of Microorganisms (GCM) 10K type strain sequencing project: providing services to taxonomists for standard genome sequencing and annotation.</title>
        <authorList>
            <consortium name="The Broad Institute Genomics Platform"/>
            <consortium name="The Broad Institute Genome Sequencing Center for Infectious Disease"/>
            <person name="Wu L."/>
            <person name="Ma J."/>
        </authorList>
    </citation>
    <scope>NUCLEOTIDE SEQUENCE [LARGE SCALE GENOMIC DNA]</scope>
    <source>
        <strain evidence="3">JCM 13929</strain>
    </source>
</reference>
<feature type="region of interest" description="Disordered" evidence="1">
    <location>
        <begin position="173"/>
        <end position="220"/>
    </location>
</feature>
<dbReference type="InterPro" id="IPR036086">
    <property type="entry name" value="ParB/Sulfiredoxin_sf"/>
</dbReference>
<gene>
    <name evidence="2" type="ORF">GCM10009733_106280</name>
</gene>
<evidence type="ECO:0000256" key="1">
    <source>
        <dbReference type="SAM" id="MobiDB-lite"/>
    </source>
</evidence>
<proteinExistence type="predicted"/>